<keyword evidence="4" id="KW-1185">Reference proteome</keyword>
<dbReference type="STRING" id="282301.A0A267EV92"/>
<name>A0A267EV92_9PLAT</name>
<dbReference type="Proteomes" id="UP000215902">
    <property type="component" value="Unassembled WGS sequence"/>
</dbReference>
<reference evidence="2 4" key="1">
    <citation type="submission" date="2017-06" db="EMBL/GenBank/DDBJ databases">
        <title>A platform for efficient transgenesis in Macrostomum lignano, a flatworm model organism for stem cell research.</title>
        <authorList>
            <person name="Berezikov E."/>
        </authorList>
    </citation>
    <scope>NUCLEOTIDE SEQUENCE [LARGE SCALE GENOMIC DNA]</scope>
    <source>
        <strain evidence="2">DV1</strain>
        <tissue evidence="2">Whole organism</tissue>
    </source>
</reference>
<proteinExistence type="predicted"/>
<gene>
    <name evidence="2" type="ORF">BOX15_Mlig002962g1</name>
    <name evidence="3" type="ORF">BOX15_Mlig008804g1</name>
</gene>
<evidence type="ECO:0000313" key="2">
    <source>
        <dbReference type="EMBL" id="PAA65453.1"/>
    </source>
</evidence>
<feature type="signal peptide" evidence="1">
    <location>
        <begin position="1"/>
        <end position="18"/>
    </location>
</feature>
<keyword evidence="1" id="KW-0732">Signal</keyword>
<accession>A0A267EV92</accession>
<evidence type="ECO:0000313" key="3">
    <source>
        <dbReference type="EMBL" id="PAA86433.1"/>
    </source>
</evidence>
<dbReference type="InterPro" id="IPR024855">
    <property type="entry name" value="UNC79"/>
</dbReference>
<dbReference type="EMBL" id="NIVC01000280">
    <property type="protein sequence ID" value="PAA86433.1"/>
    <property type="molecule type" value="Genomic_DNA"/>
</dbReference>
<protein>
    <submittedName>
        <fullName evidence="2">Uncharacterized protein</fullName>
    </submittedName>
</protein>
<dbReference type="PANTHER" id="PTHR21696">
    <property type="entry name" value="PROTEIN UNC-79 HOMOLOG"/>
    <property type="match status" value="1"/>
</dbReference>
<evidence type="ECO:0000256" key="1">
    <source>
        <dbReference type="SAM" id="SignalP"/>
    </source>
</evidence>
<sequence length="163" mass="18366">MSALNFAFHLCSLWTMYCEVGIDDASQTNDARQRIMDFWGRVTPGILQLLSHAKGPKSRSLKELADIVNGHLLHMMESLKACNSTILTKLIALWIPVFYAHTGHLNNSTQIRLQQTVNWEPPAPPTQDRSLTDGMLLKWLKGYVLKLGLIESQSSQATQIYIT</sequence>
<organism evidence="2 4">
    <name type="scientific">Macrostomum lignano</name>
    <dbReference type="NCBI Taxonomy" id="282301"/>
    <lineage>
        <taxon>Eukaryota</taxon>
        <taxon>Metazoa</taxon>
        <taxon>Spiralia</taxon>
        <taxon>Lophotrochozoa</taxon>
        <taxon>Platyhelminthes</taxon>
        <taxon>Rhabditophora</taxon>
        <taxon>Macrostomorpha</taxon>
        <taxon>Macrostomida</taxon>
        <taxon>Macrostomidae</taxon>
        <taxon>Macrostomum</taxon>
    </lineage>
</organism>
<dbReference type="EMBL" id="NIVC01001652">
    <property type="protein sequence ID" value="PAA65453.1"/>
    <property type="molecule type" value="Genomic_DNA"/>
</dbReference>
<evidence type="ECO:0000313" key="4">
    <source>
        <dbReference type="Proteomes" id="UP000215902"/>
    </source>
</evidence>
<dbReference type="OrthoDB" id="6270916at2759"/>
<feature type="chain" id="PRO_5011916043" evidence="1">
    <location>
        <begin position="19"/>
        <end position="163"/>
    </location>
</feature>
<dbReference type="PANTHER" id="PTHR21696:SF2">
    <property type="entry name" value="PROTEIN UNC-79 HOMOLOG"/>
    <property type="match status" value="1"/>
</dbReference>
<dbReference type="AlphaFoldDB" id="A0A267EV92"/>
<comment type="caution">
    <text evidence="2">The sequence shown here is derived from an EMBL/GenBank/DDBJ whole genome shotgun (WGS) entry which is preliminary data.</text>
</comment>